<protein>
    <submittedName>
        <fullName evidence="1">Uncharacterized protein</fullName>
    </submittedName>
</protein>
<evidence type="ECO:0000313" key="1">
    <source>
        <dbReference type="EnsemblPlants" id="TuG1812G0100004775.01.T01.cds311824"/>
    </source>
</evidence>
<reference evidence="1" key="2">
    <citation type="submission" date="2018-03" db="EMBL/GenBank/DDBJ databases">
        <title>The Triticum urartu genome reveals the dynamic nature of wheat genome evolution.</title>
        <authorList>
            <person name="Ling H."/>
            <person name="Ma B."/>
            <person name="Shi X."/>
            <person name="Liu H."/>
            <person name="Dong L."/>
            <person name="Sun H."/>
            <person name="Cao Y."/>
            <person name="Gao Q."/>
            <person name="Zheng S."/>
            <person name="Li Y."/>
            <person name="Yu Y."/>
            <person name="Du H."/>
            <person name="Qi M."/>
            <person name="Li Y."/>
            <person name="Yu H."/>
            <person name="Cui Y."/>
            <person name="Wang N."/>
            <person name="Chen C."/>
            <person name="Wu H."/>
            <person name="Zhao Y."/>
            <person name="Zhang J."/>
            <person name="Li Y."/>
            <person name="Zhou W."/>
            <person name="Zhang B."/>
            <person name="Hu W."/>
            <person name="Eijk M."/>
            <person name="Tang J."/>
            <person name="Witsenboer H."/>
            <person name="Zhao S."/>
            <person name="Li Z."/>
            <person name="Zhang A."/>
            <person name="Wang D."/>
            <person name="Liang C."/>
        </authorList>
    </citation>
    <scope>NUCLEOTIDE SEQUENCE [LARGE SCALE GENOMIC DNA]</scope>
    <source>
        <strain evidence="1">cv. G1812</strain>
    </source>
</reference>
<evidence type="ECO:0000313" key="2">
    <source>
        <dbReference type="Proteomes" id="UP000015106"/>
    </source>
</evidence>
<dbReference type="Proteomes" id="UP000015106">
    <property type="component" value="Chromosome 1"/>
</dbReference>
<dbReference type="Gramene" id="TuG1812G0100004775.01.T01">
    <property type="protein sequence ID" value="TuG1812G0100004775.01.T01.cds311824"/>
    <property type="gene ID" value="TuG1812G0100004775.01"/>
</dbReference>
<reference evidence="1" key="3">
    <citation type="submission" date="2022-06" db="UniProtKB">
        <authorList>
            <consortium name="EnsemblPlants"/>
        </authorList>
    </citation>
    <scope>IDENTIFICATION</scope>
</reference>
<dbReference type="AlphaFoldDB" id="A0A8R7P8D0"/>
<reference evidence="2" key="1">
    <citation type="journal article" date="2013" name="Nature">
        <title>Draft genome of the wheat A-genome progenitor Triticum urartu.</title>
        <authorList>
            <person name="Ling H.Q."/>
            <person name="Zhao S."/>
            <person name="Liu D."/>
            <person name="Wang J."/>
            <person name="Sun H."/>
            <person name="Zhang C."/>
            <person name="Fan H."/>
            <person name="Li D."/>
            <person name="Dong L."/>
            <person name="Tao Y."/>
            <person name="Gao C."/>
            <person name="Wu H."/>
            <person name="Li Y."/>
            <person name="Cui Y."/>
            <person name="Guo X."/>
            <person name="Zheng S."/>
            <person name="Wang B."/>
            <person name="Yu K."/>
            <person name="Liang Q."/>
            <person name="Yang W."/>
            <person name="Lou X."/>
            <person name="Chen J."/>
            <person name="Feng M."/>
            <person name="Jian J."/>
            <person name="Zhang X."/>
            <person name="Luo G."/>
            <person name="Jiang Y."/>
            <person name="Liu J."/>
            <person name="Wang Z."/>
            <person name="Sha Y."/>
            <person name="Zhang B."/>
            <person name="Wu H."/>
            <person name="Tang D."/>
            <person name="Shen Q."/>
            <person name="Xue P."/>
            <person name="Zou S."/>
            <person name="Wang X."/>
            <person name="Liu X."/>
            <person name="Wang F."/>
            <person name="Yang Y."/>
            <person name="An X."/>
            <person name="Dong Z."/>
            <person name="Zhang K."/>
            <person name="Zhang X."/>
            <person name="Luo M.C."/>
            <person name="Dvorak J."/>
            <person name="Tong Y."/>
            <person name="Wang J."/>
            <person name="Yang H."/>
            <person name="Li Z."/>
            <person name="Wang D."/>
            <person name="Zhang A."/>
            <person name="Wang J."/>
        </authorList>
    </citation>
    <scope>NUCLEOTIDE SEQUENCE</scope>
    <source>
        <strain evidence="2">cv. G1812</strain>
    </source>
</reference>
<name>A0A8R7P8D0_TRIUA</name>
<accession>A0A8R7P8D0</accession>
<keyword evidence="2" id="KW-1185">Reference proteome</keyword>
<sequence>MSIFQAQGTSECLSKFELQANARTAADVYLNFSKPDKSSL</sequence>
<dbReference type="EnsemblPlants" id="TuG1812G0100004775.01.T01">
    <property type="protein sequence ID" value="TuG1812G0100004775.01.T01.cds311824"/>
    <property type="gene ID" value="TuG1812G0100004775.01"/>
</dbReference>
<organism evidence="1 2">
    <name type="scientific">Triticum urartu</name>
    <name type="common">Red wild einkorn</name>
    <name type="synonym">Crithodium urartu</name>
    <dbReference type="NCBI Taxonomy" id="4572"/>
    <lineage>
        <taxon>Eukaryota</taxon>
        <taxon>Viridiplantae</taxon>
        <taxon>Streptophyta</taxon>
        <taxon>Embryophyta</taxon>
        <taxon>Tracheophyta</taxon>
        <taxon>Spermatophyta</taxon>
        <taxon>Magnoliopsida</taxon>
        <taxon>Liliopsida</taxon>
        <taxon>Poales</taxon>
        <taxon>Poaceae</taxon>
        <taxon>BOP clade</taxon>
        <taxon>Pooideae</taxon>
        <taxon>Triticodae</taxon>
        <taxon>Triticeae</taxon>
        <taxon>Triticinae</taxon>
        <taxon>Triticum</taxon>
    </lineage>
</organism>
<proteinExistence type="predicted"/>